<proteinExistence type="predicted"/>
<accession>A0A9P4KD90</accession>
<dbReference type="AlphaFoldDB" id="A0A9P4KD90"/>
<feature type="transmembrane region" description="Helical" evidence="1">
    <location>
        <begin position="12"/>
        <end position="42"/>
    </location>
</feature>
<keyword evidence="1" id="KW-0812">Transmembrane</keyword>
<dbReference type="Proteomes" id="UP000800093">
    <property type="component" value="Unassembled WGS sequence"/>
</dbReference>
<organism evidence="2 3">
    <name type="scientific">Lojkania enalia</name>
    <dbReference type="NCBI Taxonomy" id="147567"/>
    <lineage>
        <taxon>Eukaryota</taxon>
        <taxon>Fungi</taxon>
        <taxon>Dikarya</taxon>
        <taxon>Ascomycota</taxon>
        <taxon>Pezizomycotina</taxon>
        <taxon>Dothideomycetes</taxon>
        <taxon>Pleosporomycetidae</taxon>
        <taxon>Pleosporales</taxon>
        <taxon>Pleosporales incertae sedis</taxon>
        <taxon>Lojkania</taxon>
    </lineage>
</organism>
<keyword evidence="3" id="KW-1185">Reference proteome</keyword>
<dbReference type="EMBL" id="ML986620">
    <property type="protein sequence ID" value="KAF2263959.1"/>
    <property type="molecule type" value="Genomic_DNA"/>
</dbReference>
<keyword evidence="1" id="KW-0472">Membrane</keyword>
<evidence type="ECO:0000313" key="2">
    <source>
        <dbReference type="EMBL" id="KAF2263959.1"/>
    </source>
</evidence>
<evidence type="ECO:0000313" key="3">
    <source>
        <dbReference type="Proteomes" id="UP000800093"/>
    </source>
</evidence>
<keyword evidence="1" id="KW-1133">Transmembrane helix</keyword>
<name>A0A9P4KD90_9PLEO</name>
<evidence type="ECO:0000256" key="1">
    <source>
        <dbReference type="SAM" id="Phobius"/>
    </source>
</evidence>
<feature type="transmembrane region" description="Helical" evidence="1">
    <location>
        <begin position="48"/>
        <end position="64"/>
    </location>
</feature>
<reference evidence="3" key="1">
    <citation type="journal article" date="2020" name="Stud. Mycol.">
        <title>101 Dothideomycetes genomes: A test case for predicting lifestyles and emergence of pathogens.</title>
        <authorList>
            <person name="Haridas S."/>
            <person name="Albert R."/>
            <person name="Binder M."/>
            <person name="Bloem J."/>
            <person name="LaButti K."/>
            <person name="Salamov A."/>
            <person name="Andreopoulos B."/>
            <person name="Baker S."/>
            <person name="Barry K."/>
            <person name="Bills G."/>
            <person name="Bluhm B."/>
            <person name="Cannon C."/>
            <person name="Castanera R."/>
            <person name="Culley D."/>
            <person name="Daum C."/>
            <person name="Ezra D."/>
            <person name="Gonzalez J."/>
            <person name="Henrissat B."/>
            <person name="Kuo A."/>
            <person name="Liang C."/>
            <person name="Lipzen A."/>
            <person name="Lutzoni F."/>
            <person name="Magnuson J."/>
            <person name="Mondo S."/>
            <person name="Nolan M."/>
            <person name="Ohm R."/>
            <person name="Pangilinan J."/>
            <person name="Park H.-J."/>
            <person name="Ramirez L."/>
            <person name="Alfaro M."/>
            <person name="Sun H."/>
            <person name="Tritt A."/>
            <person name="Yoshinaga Y."/>
            <person name="Zwiers L.-H."/>
            <person name="Turgeon B."/>
            <person name="Goodwin S."/>
            <person name="Spatafora J."/>
            <person name="Crous P."/>
            <person name="Grigoriev I."/>
        </authorList>
    </citation>
    <scope>NUCLEOTIDE SEQUENCE [LARGE SCALE GENOMIC DNA]</scope>
    <source>
        <strain evidence="3">CBS 304.66</strain>
    </source>
</reference>
<comment type="caution">
    <text evidence="2">The sequence shown here is derived from an EMBL/GenBank/DDBJ whole genome shotgun (WGS) entry which is preliminary data.</text>
</comment>
<feature type="transmembrane region" description="Helical" evidence="1">
    <location>
        <begin position="105"/>
        <end position="136"/>
    </location>
</feature>
<gene>
    <name evidence="2" type="ORF">CC78DRAFT_256828</name>
</gene>
<feature type="transmembrane region" description="Helical" evidence="1">
    <location>
        <begin position="76"/>
        <end position="93"/>
    </location>
</feature>
<protein>
    <submittedName>
        <fullName evidence="2">Uncharacterized protein</fullName>
    </submittedName>
</protein>
<sequence length="161" mass="18185">MPAFELRSRHIYVGMAAISLLLSALPPFFTISMLFALIMVAIHTTGGKQFALAIFGLLAIYNIIKSERRLTLYDDLAWPSIFSYVITPILYAMNTNDAEKKDIFVMIVILYVQAVFIFSLDTLVVIFGLNVFLLFVRQMAKYGGLDEWAVDAGRRFRGEDA</sequence>